<evidence type="ECO:0000256" key="5">
    <source>
        <dbReference type="ARBA" id="ARBA00023242"/>
    </source>
</evidence>
<keyword evidence="3" id="KW-0238">DNA-binding</keyword>
<evidence type="ECO:0000256" key="3">
    <source>
        <dbReference type="ARBA" id="ARBA00023125"/>
    </source>
</evidence>
<dbReference type="CDD" id="cd00067">
    <property type="entry name" value="GAL4"/>
    <property type="match status" value="1"/>
</dbReference>
<keyword evidence="5" id="KW-0539">Nucleus</keyword>
<feature type="region of interest" description="Disordered" evidence="6">
    <location>
        <begin position="1"/>
        <end position="34"/>
    </location>
</feature>
<feature type="region of interest" description="Disordered" evidence="6">
    <location>
        <begin position="195"/>
        <end position="253"/>
    </location>
</feature>
<gene>
    <name evidence="8" type="ORF">PV11_08810</name>
</gene>
<evidence type="ECO:0000313" key="9">
    <source>
        <dbReference type="Proteomes" id="UP000053599"/>
    </source>
</evidence>
<feature type="domain" description="Zn(2)-C6 fungal-type" evidence="7">
    <location>
        <begin position="34"/>
        <end position="64"/>
    </location>
</feature>
<dbReference type="SMART" id="SM00066">
    <property type="entry name" value="GAL4"/>
    <property type="match status" value="1"/>
</dbReference>
<dbReference type="PANTHER" id="PTHR31668:SF4">
    <property type="entry name" value="TRANSCRIPTIONAL ACTIVATOR PROTEIN DAL81"/>
    <property type="match status" value="1"/>
</dbReference>
<dbReference type="EMBL" id="KN846954">
    <property type="protein sequence ID" value="KIV76966.1"/>
    <property type="molecule type" value="Genomic_DNA"/>
</dbReference>
<reference evidence="8 9" key="1">
    <citation type="submission" date="2015-01" db="EMBL/GenBank/DDBJ databases">
        <title>The Genome Sequence of Exophiala sideris CBS121828.</title>
        <authorList>
            <consortium name="The Broad Institute Genomics Platform"/>
            <person name="Cuomo C."/>
            <person name="de Hoog S."/>
            <person name="Gorbushina A."/>
            <person name="Stielow B."/>
            <person name="Teixiera M."/>
            <person name="Abouelleil A."/>
            <person name="Chapman S.B."/>
            <person name="Priest M."/>
            <person name="Young S.K."/>
            <person name="Wortman J."/>
            <person name="Nusbaum C."/>
            <person name="Birren B."/>
        </authorList>
    </citation>
    <scope>NUCLEOTIDE SEQUENCE [LARGE SCALE GENOMIC DNA]</scope>
    <source>
        <strain evidence="8 9">CBS 121828</strain>
    </source>
</reference>
<dbReference type="GO" id="GO:0000981">
    <property type="term" value="F:DNA-binding transcription factor activity, RNA polymerase II-specific"/>
    <property type="evidence" value="ECO:0007669"/>
    <property type="project" value="InterPro"/>
</dbReference>
<dbReference type="GO" id="GO:0001080">
    <property type="term" value="P:nitrogen catabolite activation of transcription from RNA polymerase II promoter"/>
    <property type="evidence" value="ECO:0007669"/>
    <property type="project" value="TreeGrafter"/>
</dbReference>
<dbReference type="AlphaFoldDB" id="A0A0D1WPF9"/>
<dbReference type="InterPro" id="IPR007219">
    <property type="entry name" value="XnlR_reg_dom"/>
</dbReference>
<evidence type="ECO:0000259" key="7">
    <source>
        <dbReference type="PROSITE" id="PS00463"/>
    </source>
</evidence>
<organism evidence="8 9">
    <name type="scientific">Exophiala sideris</name>
    <dbReference type="NCBI Taxonomy" id="1016849"/>
    <lineage>
        <taxon>Eukaryota</taxon>
        <taxon>Fungi</taxon>
        <taxon>Dikarya</taxon>
        <taxon>Ascomycota</taxon>
        <taxon>Pezizomycotina</taxon>
        <taxon>Eurotiomycetes</taxon>
        <taxon>Chaetothyriomycetidae</taxon>
        <taxon>Chaetothyriales</taxon>
        <taxon>Herpotrichiellaceae</taxon>
        <taxon>Exophiala</taxon>
    </lineage>
</organism>
<dbReference type="PANTHER" id="PTHR31668">
    <property type="entry name" value="GLUCOSE TRANSPORT TRANSCRIPTION REGULATOR RGT1-RELATED-RELATED"/>
    <property type="match status" value="1"/>
</dbReference>
<sequence length="822" mass="92434">MFGQQPVSHTRSDRPESVQYGSQARKYRSKRQRPCDLCRQRKTQCKIPDSGGACELCAKLARGCTFVLQPLRKERWRPPDGHSDSAQERWSPPGPRSNSAQQRWHLPETPSNTAHHRGTQSDLTIQDGDSMAIDVGAFETGDLQLDIDVDSQTMPPVSDQLSFLGQRSDLHGGAIDWSYLNFPITPLGNDFDFPSRISAGSDGSPQAFRSELISPGPGPGQMNQPHERRQDDANGSYSGIANGTHLGDEGEDLASLQDGVSGEILPDKHEAPRDHEWSDEYSLDERPGYSFQLIGLSGETDPFLLRHYQYDTRDTFRMFGLDFRKVVDDVNMPGPAVSSQSSQIPASDIPVQFVMTNEEICEEDVKIIDKDFSGFNTDAEDHDLLYKLVPVDLGSRLLKLFFKFIQPSYPVLSSHDHNGEYRGCNCTTGLRAAVYALATPYYFLDDYLSVDRGYQQPSTEELWGIAHRGLHRDSRKSHLGLVQLSLLLLHRPPQNYAVADIPSSWALACSVLAAAETLGLNLDPSDWKLPSHEVRLRKRLWWLVHIEHTWRALVLGRPSHIADSNWDVSELTADDFDLDDFADAEARSAIRAQCPYFMALCSLSTIASQVLDALYSIKSIRQATSLEALLVRAQPLRMLIQQWRQKLPPDVLKPTKELMEEDGLDNCGPLRLTYLTLELLVFRALLRPLAFQPGTSEQEMSEPRSTIFQNSQSCAKLVLELVAALKANHFVNFWPSYTRYQLSYMTNFALLLFVQSPSMAAAKENKLLLDKWRGTVRMQSRAWPVLRLAAMRLDAVVWKGLDHIVTWAGKDSPAEILTRKPA</sequence>
<dbReference type="InterPro" id="IPR001138">
    <property type="entry name" value="Zn2Cys6_DnaBD"/>
</dbReference>
<evidence type="ECO:0000256" key="4">
    <source>
        <dbReference type="ARBA" id="ARBA00023163"/>
    </source>
</evidence>
<dbReference type="GO" id="GO:0005634">
    <property type="term" value="C:nucleus"/>
    <property type="evidence" value="ECO:0007669"/>
    <property type="project" value="TreeGrafter"/>
</dbReference>
<evidence type="ECO:0000256" key="6">
    <source>
        <dbReference type="SAM" id="MobiDB-lite"/>
    </source>
</evidence>
<evidence type="ECO:0000313" key="8">
    <source>
        <dbReference type="EMBL" id="KIV76966.1"/>
    </source>
</evidence>
<dbReference type="CDD" id="cd12148">
    <property type="entry name" value="fungal_TF_MHR"/>
    <property type="match status" value="1"/>
</dbReference>
<dbReference type="GO" id="GO:0008270">
    <property type="term" value="F:zinc ion binding"/>
    <property type="evidence" value="ECO:0007669"/>
    <property type="project" value="InterPro"/>
</dbReference>
<dbReference type="HOGENOM" id="CLU_006632_3_0_1"/>
<evidence type="ECO:0000256" key="2">
    <source>
        <dbReference type="ARBA" id="ARBA00023015"/>
    </source>
</evidence>
<protein>
    <recommendedName>
        <fullName evidence="7">Zn(2)-C6 fungal-type domain-containing protein</fullName>
    </recommendedName>
</protein>
<dbReference type="Pfam" id="PF04082">
    <property type="entry name" value="Fungal_trans"/>
    <property type="match status" value="1"/>
</dbReference>
<dbReference type="InterPro" id="IPR036864">
    <property type="entry name" value="Zn2-C6_fun-type_DNA-bd_sf"/>
</dbReference>
<proteinExistence type="predicted"/>
<dbReference type="InterPro" id="IPR050797">
    <property type="entry name" value="Carb_Metab_Trans_Reg"/>
</dbReference>
<feature type="compositionally biased region" description="Basic and acidic residues" evidence="6">
    <location>
        <begin position="75"/>
        <end position="87"/>
    </location>
</feature>
<dbReference type="SMART" id="SM00906">
    <property type="entry name" value="Fungal_trans"/>
    <property type="match status" value="1"/>
</dbReference>
<dbReference type="OrthoDB" id="3034343at2759"/>
<dbReference type="Proteomes" id="UP000053599">
    <property type="component" value="Unassembled WGS sequence"/>
</dbReference>
<keyword evidence="4" id="KW-0804">Transcription</keyword>
<keyword evidence="2" id="KW-0805">Transcription regulation</keyword>
<feature type="region of interest" description="Disordered" evidence="6">
    <location>
        <begin position="75"/>
        <end position="122"/>
    </location>
</feature>
<dbReference type="PROSITE" id="PS00463">
    <property type="entry name" value="ZN2_CY6_FUNGAL_1"/>
    <property type="match status" value="1"/>
</dbReference>
<name>A0A0D1WPF9_9EURO</name>
<dbReference type="SUPFAM" id="SSF57701">
    <property type="entry name" value="Zn2/Cys6 DNA-binding domain"/>
    <property type="match status" value="1"/>
</dbReference>
<keyword evidence="1" id="KW-0479">Metal-binding</keyword>
<evidence type="ECO:0000256" key="1">
    <source>
        <dbReference type="ARBA" id="ARBA00022723"/>
    </source>
</evidence>
<dbReference type="GO" id="GO:0003677">
    <property type="term" value="F:DNA binding"/>
    <property type="evidence" value="ECO:0007669"/>
    <property type="project" value="UniProtKB-KW"/>
</dbReference>
<accession>A0A0D1WPF9</accession>
<dbReference type="STRING" id="1016849.A0A0D1WPF9"/>
<dbReference type="GO" id="GO:0006351">
    <property type="term" value="P:DNA-templated transcription"/>
    <property type="evidence" value="ECO:0007669"/>
    <property type="project" value="InterPro"/>
</dbReference>